<keyword evidence="8" id="KW-0547">Nucleotide-binding</keyword>
<reference evidence="20 21" key="1">
    <citation type="submission" date="2021-03" db="EMBL/GenBank/DDBJ databases">
        <title>Antimicrobial resistance genes in bacteria isolated from Japanese honey, and their potential for conferring macrolide and lincosamide resistance in the American foulbrood pathogen Paenibacillus larvae.</title>
        <authorList>
            <person name="Okamoto M."/>
            <person name="Kumagai M."/>
            <person name="Kanamori H."/>
            <person name="Takamatsu D."/>
        </authorList>
    </citation>
    <scope>NUCLEOTIDE SEQUENCE [LARGE SCALE GENOMIC DNA]</scope>
    <source>
        <strain evidence="20 21">J34TS1</strain>
    </source>
</reference>
<dbReference type="Proteomes" id="UP000682811">
    <property type="component" value="Unassembled WGS sequence"/>
</dbReference>
<feature type="transmembrane region" description="Helical" evidence="17">
    <location>
        <begin position="161"/>
        <end position="179"/>
    </location>
</feature>
<dbReference type="Gene3D" id="3.30.565.10">
    <property type="entry name" value="Histidine kinase-like ATPase, C-terminal domain"/>
    <property type="match status" value="1"/>
</dbReference>
<gene>
    <name evidence="20" type="ORF">J34TS1_39620</name>
</gene>
<dbReference type="EMBL" id="BORT01000019">
    <property type="protein sequence ID" value="GIO49197.1"/>
    <property type="molecule type" value="Genomic_DNA"/>
</dbReference>
<keyword evidence="14 17" id="KW-0472">Membrane</keyword>
<proteinExistence type="predicted"/>
<dbReference type="InterPro" id="IPR050398">
    <property type="entry name" value="HssS/ArlS-like"/>
</dbReference>
<evidence type="ECO:0000256" key="15">
    <source>
        <dbReference type="ARBA" id="ARBA00037219"/>
    </source>
</evidence>
<evidence type="ECO:0000256" key="10">
    <source>
        <dbReference type="ARBA" id="ARBA00022840"/>
    </source>
</evidence>
<dbReference type="PRINTS" id="PR00344">
    <property type="entry name" value="BCTRLSENSOR"/>
</dbReference>
<feature type="domain" description="HAMP" evidence="19">
    <location>
        <begin position="176"/>
        <end position="228"/>
    </location>
</feature>
<keyword evidence="13" id="KW-0843">Virulence</keyword>
<comment type="catalytic activity">
    <reaction evidence="1">
        <text>ATP + protein L-histidine = ADP + protein N-phospho-L-histidine.</text>
        <dbReference type="EC" id="2.7.13.3"/>
    </reaction>
</comment>
<dbReference type="Pfam" id="PF02518">
    <property type="entry name" value="HATPase_c"/>
    <property type="match status" value="1"/>
</dbReference>
<evidence type="ECO:0000256" key="5">
    <source>
        <dbReference type="ARBA" id="ARBA00022553"/>
    </source>
</evidence>
<evidence type="ECO:0000256" key="1">
    <source>
        <dbReference type="ARBA" id="ARBA00000085"/>
    </source>
</evidence>
<dbReference type="FunFam" id="1.10.287.130:FF:000001">
    <property type="entry name" value="Two-component sensor histidine kinase"/>
    <property type="match status" value="1"/>
</dbReference>
<keyword evidence="6" id="KW-0808">Transferase</keyword>
<dbReference type="CDD" id="cd06225">
    <property type="entry name" value="HAMP"/>
    <property type="match status" value="1"/>
</dbReference>
<dbReference type="SUPFAM" id="SSF158472">
    <property type="entry name" value="HAMP domain-like"/>
    <property type="match status" value="1"/>
</dbReference>
<dbReference type="PROSITE" id="PS50109">
    <property type="entry name" value="HIS_KIN"/>
    <property type="match status" value="1"/>
</dbReference>
<keyword evidence="9 20" id="KW-0418">Kinase</keyword>
<dbReference type="AlphaFoldDB" id="A0A920CU96"/>
<dbReference type="InterPro" id="IPR003661">
    <property type="entry name" value="HisK_dim/P_dom"/>
</dbReference>
<dbReference type="GO" id="GO:0005524">
    <property type="term" value="F:ATP binding"/>
    <property type="evidence" value="ECO:0007669"/>
    <property type="project" value="UniProtKB-KW"/>
</dbReference>
<keyword evidence="5" id="KW-0597">Phosphoprotein</keyword>
<dbReference type="Gene3D" id="6.10.340.10">
    <property type="match status" value="1"/>
</dbReference>
<dbReference type="FunFam" id="3.30.565.10:FF:000006">
    <property type="entry name" value="Sensor histidine kinase WalK"/>
    <property type="match status" value="1"/>
</dbReference>
<evidence type="ECO:0000256" key="14">
    <source>
        <dbReference type="ARBA" id="ARBA00023136"/>
    </source>
</evidence>
<keyword evidence="4" id="KW-1003">Cell membrane</keyword>
<comment type="subcellular location">
    <subcellularLocation>
        <location evidence="2">Cell membrane</location>
        <topology evidence="2">Multi-pass membrane protein</topology>
    </subcellularLocation>
</comment>
<keyword evidence="11 17" id="KW-1133">Transmembrane helix</keyword>
<evidence type="ECO:0000256" key="8">
    <source>
        <dbReference type="ARBA" id="ARBA00022741"/>
    </source>
</evidence>
<keyword evidence="10" id="KW-0067">ATP-binding</keyword>
<name>A0A920CU96_9BACL</name>
<dbReference type="InterPro" id="IPR005467">
    <property type="entry name" value="His_kinase_dom"/>
</dbReference>
<feature type="transmembrane region" description="Helical" evidence="17">
    <location>
        <begin position="6"/>
        <end position="27"/>
    </location>
</feature>
<evidence type="ECO:0000313" key="21">
    <source>
        <dbReference type="Proteomes" id="UP000682811"/>
    </source>
</evidence>
<evidence type="ECO:0000256" key="11">
    <source>
        <dbReference type="ARBA" id="ARBA00022989"/>
    </source>
</evidence>
<evidence type="ECO:0000259" key="18">
    <source>
        <dbReference type="PROSITE" id="PS50109"/>
    </source>
</evidence>
<dbReference type="SMART" id="SM00304">
    <property type="entry name" value="HAMP"/>
    <property type="match status" value="1"/>
</dbReference>
<evidence type="ECO:0000259" key="19">
    <source>
        <dbReference type="PROSITE" id="PS50885"/>
    </source>
</evidence>
<evidence type="ECO:0000256" key="7">
    <source>
        <dbReference type="ARBA" id="ARBA00022692"/>
    </source>
</evidence>
<accession>A0A920CU96</accession>
<dbReference type="GO" id="GO:0005886">
    <property type="term" value="C:plasma membrane"/>
    <property type="evidence" value="ECO:0007669"/>
    <property type="project" value="UniProtKB-SubCell"/>
</dbReference>
<dbReference type="PANTHER" id="PTHR45528:SF11">
    <property type="entry name" value="HISTIDINE KINASE"/>
    <property type="match status" value="1"/>
</dbReference>
<evidence type="ECO:0000256" key="16">
    <source>
        <dbReference type="ARBA" id="ARBA00040841"/>
    </source>
</evidence>
<dbReference type="PANTHER" id="PTHR45528">
    <property type="entry name" value="SENSOR HISTIDINE KINASE CPXA"/>
    <property type="match status" value="1"/>
</dbReference>
<evidence type="ECO:0000256" key="6">
    <source>
        <dbReference type="ARBA" id="ARBA00022679"/>
    </source>
</evidence>
<keyword evidence="7 17" id="KW-0812">Transmembrane</keyword>
<dbReference type="Pfam" id="PF00512">
    <property type="entry name" value="HisKA"/>
    <property type="match status" value="1"/>
</dbReference>
<keyword evidence="21" id="KW-1185">Reference proteome</keyword>
<evidence type="ECO:0000256" key="13">
    <source>
        <dbReference type="ARBA" id="ARBA00023026"/>
    </source>
</evidence>
<dbReference type="InterPro" id="IPR003594">
    <property type="entry name" value="HATPase_dom"/>
</dbReference>
<dbReference type="InterPro" id="IPR036890">
    <property type="entry name" value="HATPase_C_sf"/>
</dbReference>
<comment type="function">
    <text evidence="15">Member of the two-component regulatory system HssS/HssR involved in intracellular heme homeostasis and tempering of staphylococcal virulence. HssS functions as a heme sensor histidine kinase which is autophosphorylated at a histidine residue and transfers its phosphate group to an aspartate residue of HssR. HssR/HssS activates the expression of hrtAB, an efflux pump, in response to extracellular heme, hemin, hemoglobin or blood.</text>
</comment>
<dbReference type="CDD" id="cd00082">
    <property type="entry name" value="HisKA"/>
    <property type="match status" value="1"/>
</dbReference>
<dbReference type="Pfam" id="PF00672">
    <property type="entry name" value="HAMP"/>
    <property type="match status" value="1"/>
</dbReference>
<dbReference type="SMART" id="SM00388">
    <property type="entry name" value="HisKA"/>
    <property type="match status" value="1"/>
</dbReference>
<dbReference type="SMART" id="SM00387">
    <property type="entry name" value="HATPase_c"/>
    <property type="match status" value="1"/>
</dbReference>
<dbReference type="Gene3D" id="1.10.287.130">
    <property type="match status" value="1"/>
</dbReference>
<dbReference type="InterPro" id="IPR004358">
    <property type="entry name" value="Sig_transdc_His_kin-like_C"/>
</dbReference>
<feature type="transmembrane region" description="Helical" evidence="17">
    <location>
        <begin position="124"/>
        <end position="149"/>
    </location>
</feature>
<dbReference type="PROSITE" id="PS50885">
    <property type="entry name" value="HAMP"/>
    <property type="match status" value="1"/>
</dbReference>
<evidence type="ECO:0000256" key="4">
    <source>
        <dbReference type="ARBA" id="ARBA00022475"/>
    </source>
</evidence>
<evidence type="ECO:0000256" key="17">
    <source>
        <dbReference type="SAM" id="Phobius"/>
    </source>
</evidence>
<sequence>MINSLYARVVVMFVGSVIVSLVAGFLVQSYLYKNRVESIVEQKMIENAQMIIGLYQKLNPRDAKAFVDVSNSMPFYTIRLYDGEGMLLNPGSGEPYRQLDQPRLEQVLKHNKTYRGRSGGNDDITVGLPFLLNGAPYALLITTEVGFFLNEIDSLIKYQQLFLLGLGSILALIAARYLIRPLRLLTHAAQKMSKGDFAVGLPVKRRDEIGQLTHSFNVMANELGRLDKLRRRFVSDVSHEIQSPLTSIKGYTSVLKLKSMDEQSRIRMLNIIEEESDRLSRLCDDLLELSSLEHEYPKLDAKPFRLDEQLRQAVIRLEPLWSVRNLDMQLALEPINIVADEDKLNQVWSNLLGNGIKFTGDSGKITVEAYVKGRSAAVRITDSGIGIPKEEIGQIFKPFYKVDQARNRNISGNGIGLSIVKRIVDLHRGEIEVFSQPGTGTSFMIILPLQYVKPEL</sequence>
<evidence type="ECO:0000256" key="3">
    <source>
        <dbReference type="ARBA" id="ARBA00012438"/>
    </source>
</evidence>
<feature type="domain" description="Histidine kinase" evidence="18">
    <location>
        <begin position="236"/>
        <end position="451"/>
    </location>
</feature>
<evidence type="ECO:0000256" key="2">
    <source>
        <dbReference type="ARBA" id="ARBA00004651"/>
    </source>
</evidence>
<dbReference type="InterPro" id="IPR036097">
    <property type="entry name" value="HisK_dim/P_sf"/>
</dbReference>
<organism evidence="20 21">
    <name type="scientific">Paenibacillus azoreducens</name>
    <dbReference type="NCBI Taxonomy" id="116718"/>
    <lineage>
        <taxon>Bacteria</taxon>
        <taxon>Bacillati</taxon>
        <taxon>Bacillota</taxon>
        <taxon>Bacilli</taxon>
        <taxon>Bacillales</taxon>
        <taxon>Paenibacillaceae</taxon>
        <taxon>Paenibacillus</taxon>
    </lineage>
</organism>
<dbReference type="GO" id="GO:0000155">
    <property type="term" value="F:phosphorelay sensor kinase activity"/>
    <property type="evidence" value="ECO:0007669"/>
    <property type="project" value="InterPro"/>
</dbReference>
<dbReference type="RefSeq" id="WP_212979742.1">
    <property type="nucleotide sequence ID" value="NZ_AP025343.1"/>
</dbReference>
<keyword evidence="12" id="KW-0902">Two-component regulatory system</keyword>
<evidence type="ECO:0000256" key="9">
    <source>
        <dbReference type="ARBA" id="ARBA00022777"/>
    </source>
</evidence>
<comment type="caution">
    <text evidence="20">The sequence shown here is derived from an EMBL/GenBank/DDBJ whole genome shotgun (WGS) entry which is preliminary data.</text>
</comment>
<dbReference type="SUPFAM" id="SSF55874">
    <property type="entry name" value="ATPase domain of HSP90 chaperone/DNA topoisomerase II/histidine kinase"/>
    <property type="match status" value="1"/>
</dbReference>
<evidence type="ECO:0000313" key="20">
    <source>
        <dbReference type="EMBL" id="GIO49197.1"/>
    </source>
</evidence>
<dbReference type="InterPro" id="IPR003660">
    <property type="entry name" value="HAMP_dom"/>
</dbReference>
<protein>
    <recommendedName>
        <fullName evidence="16">Heme sensor protein HssS</fullName>
        <ecNumber evidence="3">2.7.13.3</ecNumber>
    </recommendedName>
</protein>
<evidence type="ECO:0000256" key="12">
    <source>
        <dbReference type="ARBA" id="ARBA00023012"/>
    </source>
</evidence>
<dbReference type="SUPFAM" id="SSF47384">
    <property type="entry name" value="Homodimeric domain of signal transducing histidine kinase"/>
    <property type="match status" value="1"/>
</dbReference>
<dbReference type="EC" id="2.7.13.3" evidence="3"/>